<reference evidence="2 3" key="1">
    <citation type="submission" date="2023-07" db="EMBL/GenBank/DDBJ databases">
        <title>Genomic Encyclopedia of Type Strains, Phase IV (KMG-IV): sequencing the most valuable type-strain genomes for metagenomic binning, comparative biology and taxonomic classification.</title>
        <authorList>
            <person name="Goeker M."/>
        </authorList>
    </citation>
    <scope>NUCLEOTIDE SEQUENCE [LARGE SCALE GENOMIC DNA]</scope>
    <source>
        <strain evidence="2 3">DSM 12751</strain>
    </source>
</reference>
<accession>A0ABT9W2K8</accession>
<keyword evidence="1" id="KW-0812">Transmembrane</keyword>
<name>A0ABT9W2K8_9BACI</name>
<evidence type="ECO:0000313" key="3">
    <source>
        <dbReference type="Proteomes" id="UP001235840"/>
    </source>
</evidence>
<keyword evidence="1" id="KW-1133">Transmembrane helix</keyword>
<dbReference type="RefSeq" id="WP_307396429.1">
    <property type="nucleotide sequence ID" value="NZ_BAAADK010000001.1"/>
</dbReference>
<comment type="caution">
    <text evidence="2">The sequence shown here is derived from an EMBL/GenBank/DDBJ whole genome shotgun (WGS) entry which is preliminary data.</text>
</comment>
<evidence type="ECO:0000256" key="1">
    <source>
        <dbReference type="SAM" id="Phobius"/>
    </source>
</evidence>
<sequence length="123" mass="14562">MKIKTKKSFLYSFIILIILLLIIPYALIKYNLHVLENRVVNYLVEEKGYQQNELQSVNGAFGKLPLLSVWVIFEDEPHIQYQYVERESIRQLAYTVSEQGKIANLNHHDIDTNKLLHYDSYDF</sequence>
<proteinExistence type="predicted"/>
<evidence type="ECO:0000313" key="2">
    <source>
        <dbReference type="EMBL" id="MDQ0167485.1"/>
    </source>
</evidence>
<feature type="transmembrane region" description="Helical" evidence="1">
    <location>
        <begin position="9"/>
        <end position="28"/>
    </location>
</feature>
<dbReference type="EMBL" id="JAUSTY010000016">
    <property type="protein sequence ID" value="MDQ0167485.1"/>
    <property type="molecule type" value="Genomic_DNA"/>
</dbReference>
<gene>
    <name evidence="2" type="ORF">J2S11_003410</name>
</gene>
<keyword evidence="1" id="KW-0472">Membrane</keyword>
<dbReference type="Proteomes" id="UP001235840">
    <property type="component" value="Unassembled WGS sequence"/>
</dbReference>
<protein>
    <recommendedName>
        <fullName evidence="4">DUF3139 domain-containing protein</fullName>
    </recommendedName>
</protein>
<keyword evidence="3" id="KW-1185">Reference proteome</keyword>
<evidence type="ECO:0008006" key="4">
    <source>
        <dbReference type="Google" id="ProtNLM"/>
    </source>
</evidence>
<organism evidence="2 3">
    <name type="scientific">Caldalkalibacillus horti</name>
    <dbReference type="NCBI Taxonomy" id="77523"/>
    <lineage>
        <taxon>Bacteria</taxon>
        <taxon>Bacillati</taxon>
        <taxon>Bacillota</taxon>
        <taxon>Bacilli</taxon>
        <taxon>Bacillales</taxon>
        <taxon>Bacillaceae</taxon>
        <taxon>Caldalkalibacillus</taxon>
    </lineage>
</organism>